<organism evidence="2 3">
    <name type="scientific">Acidianus sulfidivorans JP7</name>
    <dbReference type="NCBI Taxonomy" id="619593"/>
    <lineage>
        <taxon>Archaea</taxon>
        <taxon>Thermoproteota</taxon>
        <taxon>Thermoprotei</taxon>
        <taxon>Sulfolobales</taxon>
        <taxon>Sulfolobaceae</taxon>
        <taxon>Acidianus</taxon>
    </lineage>
</organism>
<dbReference type="OrthoDB" id="33524at2157"/>
<dbReference type="EMBL" id="CP029288">
    <property type="protein sequence ID" value="AWR97079.1"/>
    <property type="molecule type" value="Genomic_DNA"/>
</dbReference>
<gene>
    <name evidence="2" type="ORF">DFR86_05550</name>
</gene>
<reference evidence="2 3" key="1">
    <citation type="submission" date="2018-05" db="EMBL/GenBank/DDBJ databases">
        <title>Complete Genome Sequences of Extremely Thermoacidophilic, Metal-Mobilizing Type-Strain Members of the Archaeal Family Sulfolobaceae: Acidianus brierleyi DSM-1651T, Acidianus sulfidivorans DSM-18786T, Metallosphaera hakonensis DSM-7519T, and Metallosphaera prunae DSM-10039T.</title>
        <authorList>
            <person name="Counts J.A."/>
            <person name="Kelly R.M."/>
        </authorList>
    </citation>
    <scope>NUCLEOTIDE SEQUENCE [LARGE SCALE GENOMIC DNA]</scope>
    <source>
        <strain evidence="2 3">JP7</strain>
    </source>
</reference>
<feature type="transmembrane region" description="Helical" evidence="1">
    <location>
        <begin position="9"/>
        <end position="29"/>
    </location>
</feature>
<accession>A0A2U9ILY6</accession>
<keyword evidence="1" id="KW-0812">Transmembrane</keyword>
<dbReference type="GeneID" id="36837413"/>
<evidence type="ECO:0000313" key="2">
    <source>
        <dbReference type="EMBL" id="AWR97079.1"/>
    </source>
</evidence>
<keyword evidence="3" id="KW-1185">Reference proteome</keyword>
<dbReference type="RefSeq" id="WP_110379969.1">
    <property type="nucleotide sequence ID" value="NZ_CP029288.2"/>
</dbReference>
<protein>
    <submittedName>
        <fullName evidence="2">Oxidase</fullName>
    </submittedName>
</protein>
<dbReference type="KEGG" id="asul:DFR86_05550"/>
<evidence type="ECO:0000256" key="1">
    <source>
        <dbReference type="SAM" id="Phobius"/>
    </source>
</evidence>
<proteinExistence type="predicted"/>
<name>A0A2U9ILY6_9CREN</name>
<keyword evidence="1" id="KW-1133">Transmembrane helix</keyword>
<evidence type="ECO:0000313" key="3">
    <source>
        <dbReference type="Proteomes" id="UP000248410"/>
    </source>
</evidence>
<dbReference type="AlphaFoldDB" id="A0A2U9ILY6"/>
<sequence length="343" mass="37582">MDKKERWELIWTLFVIILFAVVIVSTVPLDFTVGGVPSVISELNGVSSSKIVNVYITSCQYLFRVNESGGGIESNQLGSPYYYNLIVGHPGQYLNITMKSADVTSNFYFADYADRVVTDQIVPGLVAYDVLPVPNISGAYAFVGGEYNGPWFSYQSGLLLSIPYSGYISPSNISAYEKQTSIAQTVALKGDPYNPPIVGPSNTFTLVGDQYGIFNASVPGPTLITTAHSTVTVKMYLPMPDDDRNYLYNYSVSGTPYPVTNVEVGIYAVWWNGTITLVKEVPVQYNTYMSFTFNATAPAYLYGIITPVYYNYNPDALSSSIGSLIGIQKGYVMGAWGVILVEE</sequence>
<keyword evidence="1" id="KW-0472">Membrane</keyword>
<dbReference type="Proteomes" id="UP000248410">
    <property type="component" value="Chromosome"/>
</dbReference>